<feature type="domain" description="Transposase IS4-like" evidence="1">
    <location>
        <begin position="129"/>
        <end position="364"/>
    </location>
</feature>
<organism evidence="3">
    <name type="scientific">Escherichia coli</name>
    <dbReference type="NCBI Taxonomy" id="562"/>
    <lineage>
        <taxon>Bacteria</taxon>
        <taxon>Pseudomonadati</taxon>
        <taxon>Pseudomonadota</taxon>
        <taxon>Gammaproteobacteria</taxon>
        <taxon>Enterobacterales</taxon>
        <taxon>Enterobacteriaceae</taxon>
        <taxon>Escherichia</taxon>
    </lineage>
</organism>
<evidence type="ECO:0000259" key="2">
    <source>
        <dbReference type="Pfam" id="PF14706"/>
    </source>
</evidence>
<dbReference type="SUPFAM" id="SSF53098">
    <property type="entry name" value="Ribonuclease H-like"/>
    <property type="match status" value="1"/>
</dbReference>
<dbReference type="AlphaFoldDB" id="Q8KSA7"/>
<dbReference type="InterPro" id="IPR014737">
    <property type="entry name" value="Transposase_Tn5-like_C"/>
</dbReference>
<dbReference type="Gene3D" id="1.10.246.40">
    <property type="entry name" value="Tn5 transposase, domain 1"/>
    <property type="match status" value="1"/>
</dbReference>
<proteinExistence type="predicted"/>
<feature type="domain" description="Transposase Tn5-like N-terminal" evidence="2">
    <location>
        <begin position="14"/>
        <end position="73"/>
    </location>
</feature>
<dbReference type="InterPro" id="IPR002559">
    <property type="entry name" value="Transposase_11"/>
</dbReference>
<evidence type="ECO:0000313" key="3">
    <source>
        <dbReference type="EMBL" id="AAM70497.1"/>
    </source>
</evidence>
<dbReference type="InterPro" id="IPR014735">
    <property type="entry name" value="Transposase_Tn5-like_N"/>
</dbReference>
<dbReference type="InterPro" id="IPR012337">
    <property type="entry name" value="RNaseH-like_sf"/>
</dbReference>
<dbReference type="Pfam" id="PF14706">
    <property type="entry name" value="Tnp_DNA_bind"/>
    <property type="match status" value="1"/>
</dbReference>
<dbReference type="InterPro" id="IPR047768">
    <property type="entry name" value="Tn5p-like"/>
</dbReference>
<dbReference type="GO" id="GO:0006313">
    <property type="term" value="P:DNA transposition"/>
    <property type="evidence" value="ECO:0007669"/>
    <property type="project" value="InterPro"/>
</dbReference>
<gene>
    <name evidence="3" type="primary">tnpA</name>
</gene>
<dbReference type="NCBIfam" id="NF033590">
    <property type="entry name" value="transpos_IS4_3"/>
    <property type="match status" value="1"/>
</dbReference>
<dbReference type="InterPro" id="IPR038215">
    <property type="entry name" value="TN5-like_N_sf"/>
</dbReference>
<dbReference type="GO" id="GO:0004803">
    <property type="term" value="F:transposase activity"/>
    <property type="evidence" value="ECO:0007669"/>
    <property type="project" value="InterPro"/>
</dbReference>
<dbReference type="Gene3D" id="3.90.350.10">
    <property type="entry name" value="Transposase Inhibitor Protein From Tn5, Chain A, domain 1"/>
    <property type="match status" value="1"/>
</dbReference>
<dbReference type="PANTHER" id="PTHR37319:SF1">
    <property type="entry name" value="TRANSPOSASE TN5 DIMERISATION DOMAIN-CONTAINING PROTEIN"/>
    <property type="match status" value="1"/>
</dbReference>
<dbReference type="EMBL" id="AF518567">
    <property type="protein sequence ID" value="AAM70497.1"/>
    <property type="molecule type" value="Genomic_DNA"/>
</dbReference>
<reference evidence="3" key="1">
    <citation type="journal article" date="2004" name="Antimicrob. Agents Chemother.">
        <title>Molecular and kinetic comparison of the novel extended-spectrum beta-lactamases CTX-M-25 and CTX-M-26.</title>
        <authorList>
            <person name="Munday C.J."/>
            <person name="Boyd D.A."/>
            <person name="Brenwald N."/>
            <person name="Miller M."/>
            <person name="Andrews J.M."/>
            <person name="Wise R."/>
            <person name="Mulvey M.R."/>
            <person name="Hawkey P.M."/>
        </authorList>
    </citation>
    <scope>NUCLEOTIDE SEQUENCE</scope>
</reference>
<evidence type="ECO:0000259" key="1">
    <source>
        <dbReference type="Pfam" id="PF01609"/>
    </source>
</evidence>
<sequence>MVTIMLTSALHRAADWAKSVFSSAALGDPRRTARLVNVAAQLAKCSGKSITISSEGSEAMQEGAYRFIRNPNVSAEAIRKAGAMQTVKLAHEFPELLAIEDTTSLSYRHQVAEELGKLGSTTDKSRGWWVHSVLLLEAATFRTVGLLHQEWWMRPDDPADADADEKESGKWLAAAATSRLRMGSMMSKVIAVCDREADIHAYLQDKLAHNERFVVRSKHRRKDTGSGLYLYDHLKNQPELGGYQVSIPQKGVVDKRGKRKNRPARKASLSLRSGRITLKQGNITLNALLAEEINPLKDETPLKWLLLTSEPVESLAQALRVIDIYTHRWRIEDFHKAWKTGAGAERQRMEEPDNLERMVSILSFVAVRLLQLRESFTLPQALRAQGLLKEAEHVESQSAETVLTQDECQLLGYLDKGKRKRKERTGSLQWAYMAIARLGGFMDSKRTGIASWGTLWEGWEALQSKLDGFLAAKDLMAQGIKI</sequence>
<accession>Q8KSA7</accession>
<name>Q8KSA7_ECOLX</name>
<dbReference type="Pfam" id="PF01609">
    <property type="entry name" value="DDE_Tnp_1"/>
    <property type="match status" value="1"/>
</dbReference>
<protein>
    <submittedName>
        <fullName evidence="3">Transposase TnpA</fullName>
    </submittedName>
</protein>
<dbReference type="InterPro" id="IPR054836">
    <property type="entry name" value="Tn5_transposase"/>
</dbReference>
<dbReference type="Gene3D" id="1.10.740.10">
    <property type="entry name" value="Transferase Inhibitor Protein From Tn5, Chain"/>
    <property type="match status" value="1"/>
</dbReference>
<dbReference type="PANTHER" id="PTHR37319">
    <property type="entry name" value="TRANSPOSASE"/>
    <property type="match status" value="1"/>
</dbReference>
<dbReference type="GO" id="GO:0003677">
    <property type="term" value="F:DNA binding"/>
    <property type="evidence" value="ECO:0007669"/>
    <property type="project" value="InterPro"/>
</dbReference>